<evidence type="ECO:0000256" key="3">
    <source>
        <dbReference type="ARBA" id="ARBA00022475"/>
    </source>
</evidence>
<dbReference type="Gene3D" id="1.10.3720.10">
    <property type="entry name" value="MetI-like"/>
    <property type="match status" value="1"/>
</dbReference>
<comment type="caution">
    <text evidence="10">The sequence shown here is derived from an EMBL/GenBank/DDBJ whole genome shotgun (WGS) entry which is preliminary data.</text>
</comment>
<evidence type="ECO:0000256" key="4">
    <source>
        <dbReference type="ARBA" id="ARBA00022692"/>
    </source>
</evidence>
<feature type="transmembrane region" description="Helical" evidence="7">
    <location>
        <begin position="179"/>
        <end position="196"/>
    </location>
</feature>
<feature type="domain" description="ABC transmembrane type-1" evidence="9">
    <location>
        <begin position="137"/>
        <end position="328"/>
    </location>
</feature>
<keyword evidence="2 7" id="KW-0813">Transport</keyword>
<feature type="transmembrane region" description="Helical" evidence="7">
    <location>
        <begin position="252"/>
        <end position="273"/>
    </location>
</feature>
<comment type="similarity">
    <text evidence="7">Belongs to the binding-protein-dependent transport system permease family.</text>
</comment>
<evidence type="ECO:0000256" key="5">
    <source>
        <dbReference type="ARBA" id="ARBA00022989"/>
    </source>
</evidence>
<dbReference type="PANTHER" id="PTHR43386">
    <property type="entry name" value="OLIGOPEPTIDE TRANSPORT SYSTEM PERMEASE PROTEIN APPC"/>
    <property type="match status" value="1"/>
</dbReference>
<dbReference type="SUPFAM" id="SSF161098">
    <property type="entry name" value="MetI-like"/>
    <property type="match status" value="1"/>
</dbReference>
<feature type="transmembrane region" description="Helical" evidence="7">
    <location>
        <begin position="141"/>
        <end position="167"/>
    </location>
</feature>
<feature type="transmembrane region" description="Helical" evidence="7">
    <location>
        <begin position="75"/>
        <end position="97"/>
    </location>
</feature>
<dbReference type="GO" id="GO:0055085">
    <property type="term" value="P:transmembrane transport"/>
    <property type="evidence" value="ECO:0007669"/>
    <property type="project" value="InterPro"/>
</dbReference>
<dbReference type="EMBL" id="MQSV01000002">
    <property type="protein sequence ID" value="OKL49154.1"/>
    <property type="molecule type" value="Genomic_DNA"/>
</dbReference>
<accession>A0A1Q5PNK9</accession>
<keyword evidence="11" id="KW-1185">Reference proteome</keyword>
<dbReference type="Proteomes" id="UP000186785">
    <property type="component" value="Unassembled WGS sequence"/>
</dbReference>
<keyword evidence="3" id="KW-1003">Cell membrane</keyword>
<evidence type="ECO:0000256" key="8">
    <source>
        <dbReference type="SAM" id="MobiDB-lite"/>
    </source>
</evidence>
<sequence length="342" mass="36738">MPENINPNQFEPFTSNPLEPDDAYGDPREVGILAGQLRYVSEVDETGLGAVDAISDSSAPVSVWRQAWRSLRVRPLFWIAFAIIILMVTMAAVPWLFTSQDPAFCDLGNSQKPPSGGHVFGFDRQGCDVYARVIYGARASLLVGLIATTLSVLVGATIGALAGYLGGWLDAILSRITDIFFALPFVLAAIVAMQMFKEHRDVFLLSAVLAAFGWTQIARITRGAVMSLKNEEYVTASIALGRSKGATLLKHIIPNALAPVIVYATVSLGAFIVSEATLSFMGIGLPPTVVSWGGDIARAQSSLRTNPTLLFYPATALALTVLAFTMMGDVVRDALNPKSNKR</sequence>
<dbReference type="CDD" id="cd06261">
    <property type="entry name" value="TM_PBP2"/>
    <property type="match status" value="1"/>
</dbReference>
<reference evidence="10 11" key="1">
    <citation type="submission" date="2016-11" db="EMBL/GenBank/DDBJ databases">
        <title>Actinomyces gypaetusis sp. nov. isolated from the vulture Gypaetus barbatus in Qinghai Tibet Plateau China.</title>
        <authorList>
            <person name="Meng X."/>
        </authorList>
    </citation>
    <scope>NUCLEOTIDE SEQUENCE [LARGE SCALE GENOMIC DNA]</scope>
    <source>
        <strain evidence="10 11">VUL4_2</strain>
    </source>
</reference>
<feature type="region of interest" description="Disordered" evidence="8">
    <location>
        <begin position="1"/>
        <end position="25"/>
    </location>
</feature>
<evidence type="ECO:0000256" key="1">
    <source>
        <dbReference type="ARBA" id="ARBA00004651"/>
    </source>
</evidence>
<evidence type="ECO:0000256" key="2">
    <source>
        <dbReference type="ARBA" id="ARBA00022448"/>
    </source>
</evidence>
<evidence type="ECO:0000256" key="6">
    <source>
        <dbReference type="ARBA" id="ARBA00023136"/>
    </source>
</evidence>
<dbReference type="Pfam" id="PF00528">
    <property type="entry name" value="BPD_transp_1"/>
    <property type="match status" value="1"/>
</dbReference>
<keyword evidence="4 7" id="KW-0812">Transmembrane</keyword>
<organism evidence="10 11">
    <name type="scientific">Boudabousia liubingyangii</name>
    <dbReference type="NCBI Taxonomy" id="1921764"/>
    <lineage>
        <taxon>Bacteria</taxon>
        <taxon>Bacillati</taxon>
        <taxon>Actinomycetota</taxon>
        <taxon>Actinomycetes</taxon>
        <taxon>Actinomycetales</taxon>
        <taxon>Actinomycetaceae</taxon>
        <taxon>Boudabousia</taxon>
    </lineage>
</organism>
<feature type="transmembrane region" description="Helical" evidence="7">
    <location>
        <begin position="202"/>
        <end position="220"/>
    </location>
</feature>
<dbReference type="STRING" id="1921764.BSR28_02535"/>
<evidence type="ECO:0000256" key="7">
    <source>
        <dbReference type="RuleBase" id="RU363032"/>
    </source>
</evidence>
<dbReference type="Pfam" id="PF12911">
    <property type="entry name" value="OppC_N"/>
    <property type="match status" value="1"/>
</dbReference>
<dbReference type="OrthoDB" id="9812701at2"/>
<name>A0A1Q5PNK9_9ACTO</name>
<dbReference type="InterPro" id="IPR050366">
    <property type="entry name" value="BP-dependent_transpt_permease"/>
</dbReference>
<keyword evidence="6 7" id="KW-0472">Membrane</keyword>
<evidence type="ECO:0000313" key="11">
    <source>
        <dbReference type="Proteomes" id="UP000186785"/>
    </source>
</evidence>
<proteinExistence type="inferred from homology"/>
<dbReference type="AlphaFoldDB" id="A0A1Q5PNK9"/>
<dbReference type="PROSITE" id="PS50928">
    <property type="entry name" value="ABC_TM1"/>
    <property type="match status" value="1"/>
</dbReference>
<dbReference type="InterPro" id="IPR025966">
    <property type="entry name" value="OppC_N"/>
</dbReference>
<dbReference type="PANTHER" id="PTHR43386:SF6">
    <property type="entry name" value="ABC TRANSPORTER PERMEASE PROTEIN"/>
    <property type="match status" value="1"/>
</dbReference>
<keyword evidence="5 7" id="KW-1133">Transmembrane helix</keyword>
<evidence type="ECO:0000259" key="9">
    <source>
        <dbReference type="PROSITE" id="PS50928"/>
    </source>
</evidence>
<feature type="transmembrane region" description="Helical" evidence="7">
    <location>
        <begin position="310"/>
        <end position="331"/>
    </location>
</feature>
<gene>
    <name evidence="10" type="ORF">BSR29_02675</name>
</gene>
<feature type="compositionally biased region" description="Polar residues" evidence="8">
    <location>
        <begin position="1"/>
        <end position="17"/>
    </location>
</feature>
<protein>
    <submittedName>
        <fullName evidence="10">Peptide ABC transporter permease</fullName>
    </submittedName>
</protein>
<dbReference type="InterPro" id="IPR035906">
    <property type="entry name" value="MetI-like_sf"/>
</dbReference>
<dbReference type="InterPro" id="IPR000515">
    <property type="entry name" value="MetI-like"/>
</dbReference>
<dbReference type="GO" id="GO:0005886">
    <property type="term" value="C:plasma membrane"/>
    <property type="evidence" value="ECO:0007669"/>
    <property type="project" value="UniProtKB-SubCell"/>
</dbReference>
<evidence type="ECO:0000313" key="10">
    <source>
        <dbReference type="EMBL" id="OKL49154.1"/>
    </source>
</evidence>
<comment type="subcellular location">
    <subcellularLocation>
        <location evidence="1 7">Cell membrane</location>
        <topology evidence="1 7">Multi-pass membrane protein</topology>
    </subcellularLocation>
</comment>